<proteinExistence type="predicted"/>
<feature type="domain" description="Peptidase S9 prolyl oligopeptidase catalytic" evidence="2">
    <location>
        <begin position="390"/>
        <end position="592"/>
    </location>
</feature>
<dbReference type="Proteomes" id="UP001164761">
    <property type="component" value="Chromosome"/>
</dbReference>
<dbReference type="InterPro" id="IPR011042">
    <property type="entry name" value="6-blade_b-propeller_TolB-like"/>
</dbReference>
<evidence type="ECO:0000259" key="2">
    <source>
        <dbReference type="Pfam" id="PF00326"/>
    </source>
</evidence>
<dbReference type="SUPFAM" id="SSF82171">
    <property type="entry name" value="DPP6 N-terminal domain-like"/>
    <property type="match status" value="1"/>
</dbReference>
<evidence type="ECO:0000313" key="3">
    <source>
        <dbReference type="EMBL" id="WAH42894.1"/>
    </source>
</evidence>
<dbReference type="InterPro" id="IPR029058">
    <property type="entry name" value="AB_hydrolase_fold"/>
</dbReference>
<dbReference type="EMBL" id="CP104067">
    <property type="protein sequence ID" value="WAH42894.1"/>
    <property type="molecule type" value="Genomic_DNA"/>
</dbReference>
<keyword evidence="1" id="KW-0378">Hydrolase</keyword>
<dbReference type="Gene3D" id="3.40.50.1820">
    <property type="entry name" value="alpha/beta hydrolase"/>
    <property type="match status" value="1"/>
</dbReference>
<sequence>MKFERVDIEQFFRTYAISAFDVNEDETQIAFSTNLSGKYDVWSMPLANPYPAPLTARGQLPHDIQFSPSGDYVLVAFDHDGDENAQLYAVSPTGGPLKPLRMAQGRRFMGTHISKDGKRLFYVSDKDNHSFLNGYVYDVDLDVETILFEGSDGPTYLQAVSEDETRFVTTTVFANTYNVTHLHQEGTVTSLTPDEAAVHVTYDVKFFGDTLYLTTNFGEECIYFASFDPSTGTFQKRFQVERSDVTSFQLDKANHRAILTVSGSVQDELFAYDLTSGAAARIDSPFTVISQVEVTKRGTIFALGMRDKSPSNLFYLPPGENDWVPLTNNRIMGVAEEELSSAQTVSYPSFDGLEIEALLFPANPATANGYTVVWPHGGPQASERKFYRAFFQYLTYAGYQVFAPNFRGSSGYGATFVKMVEGDWGHGPRLDMVEGIEWLLQSGRAERDKLFLVGGSYGGYMTLLLHGRHAAYFQACVDIFGPCNLFTFVESVPDHWKPMMKQWVGDPVEDKERFVADSPITYLEGMTKPMLVIQGANDPRVVKAESDQIVAALQTQGTEIEYIVFDDEGHGFSKKENEIHAYRRAVEWLDRHRLAGVVQVASP</sequence>
<dbReference type="SUPFAM" id="SSF53474">
    <property type="entry name" value="alpha/beta-Hydrolases"/>
    <property type="match status" value="1"/>
</dbReference>
<organism evidence="3 4">
    <name type="scientific">Alicyclobacillus fastidiosus</name>
    <dbReference type="NCBI Taxonomy" id="392011"/>
    <lineage>
        <taxon>Bacteria</taxon>
        <taxon>Bacillati</taxon>
        <taxon>Bacillota</taxon>
        <taxon>Bacilli</taxon>
        <taxon>Bacillales</taxon>
        <taxon>Alicyclobacillaceae</taxon>
        <taxon>Alicyclobacillus</taxon>
    </lineage>
</organism>
<dbReference type="PANTHER" id="PTHR42776">
    <property type="entry name" value="SERINE PEPTIDASE S9 FAMILY MEMBER"/>
    <property type="match status" value="1"/>
</dbReference>
<dbReference type="PANTHER" id="PTHR42776:SF27">
    <property type="entry name" value="DIPEPTIDYL PEPTIDASE FAMILY MEMBER 6"/>
    <property type="match status" value="1"/>
</dbReference>
<dbReference type="RefSeq" id="WP_268006769.1">
    <property type="nucleotide sequence ID" value="NZ_BSUT01000001.1"/>
</dbReference>
<dbReference type="InterPro" id="IPR001375">
    <property type="entry name" value="Peptidase_S9_cat"/>
</dbReference>
<accession>A0ABY6ZJ48</accession>
<keyword evidence="4" id="KW-1185">Reference proteome</keyword>
<name>A0ABY6ZJ48_9BACL</name>
<evidence type="ECO:0000256" key="1">
    <source>
        <dbReference type="ARBA" id="ARBA00022801"/>
    </source>
</evidence>
<evidence type="ECO:0000313" key="4">
    <source>
        <dbReference type="Proteomes" id="UP001164761"/>
    </source>
</evidence>
<dbReference type="Pfam" id="PF00326">
    <property type="entry name" value="Peptidase_S9"/>
    <property type="match status" value="1"/>
</dbReference>
<reference evidence="3" key="1">
    <citation type="submission" date="2022-08" db="EMBL/GenBank/DDBJ databases">
        <title>Alicyclobacillus fastidiosus DSM 17978, complete genome.</title>
        <authorList>
            <person name="Wang Q."/>
            <person name="Cai R."/>
            <person name="Wang Z."/>
        </authorList>
    </citation>
    <scope>NUCLEOTIDE SEQUENCE</scope>
    <source>
        <strain evidence="3">DSM 17978</strain>
    </source>
</reference>
<protein>
    <submittedName>
        <fullName evidence="3">S9 family peptidase</fullName>
    </submittedName>
</protein>
<gene>
    <name evidence="3" type="ORF">NZD89_05550</name>
</gene>
<dbReference type="Gene3D" id="2.120.10.30">
    <property type="entry name" value="TolB, C-terminal domain"/>
    <property type="match status" value="1"/>
</dbReference>